<keyword evidence="2" id="KW-1185">Reference proteome</keyword>
<organism evidence="1 2">
    <name type="scientific">Streptomyces olivoverticillatus</name>
    <dbReference type="NCBI Taxonomy" id="66427"/>
    <lineage>
        <taxon>Bacteria</taxon>
        <taxon>Bacillati</taxon>
        <taxon>Actinomycetota</taxon>
        <taxon>Actinomycetes</taxon>
        <taxon>Kitasatosporales</taxon>
        <taxon>Streptomycetaceae</taxon>
        <taxon>Streptomyces</taxon>
    </lineage>
</organism>
<name>A0A7W7LNG4_9ACTN</name>
<gene>
    <name evidence="1" type="ORF">FHS39_002514</name>
</gene>
<sequence length="95" mass="10903">MTNPVPEIPDVPDEFDRITCGVPMVSAWQAMFAEAEEMLRATRPEGFDVEEIGRTAFHCLPERERDAALDVLFYTYWAALQSDRETLAQHESEVR</sequence>
<dbReference type="RefSeq" id="WP_184349325.1">
    <property type="nucleotide sequence ID" value="NZ_JACHJH010000003.1"/>
</dbReference>
<evidence type="ECO:0000313" key="2">
    <source>
        <dbReference type="Proteomes" id="UP000556084"/>
    </source>
</evidence>
<reference evidence="1 2" key="1">
    <citation type="submission" date="2020-08" db="EMBL/GenBank/DDBJ databases">
        <title>Genomic Encyclopedia of Type Strains, Phase III (KMG-III): the genomes of soil and plant-associated and newly described type strains.</title>
        <authorList>
            <person name="Whitman W."/>
        </authorList>
    </citation>
    <scope>NUCLEOTIDE SEQUENCE [LARGE SCALE GENOMIC DNA]</scope>
    <source>
        <strain evidence="1 2">CECT 3266</strain>
    </source>
</reference>
<dbReference type="EMBL" id="JACHJH010000003">
    <property type="protein sequence ID" value="MBB4893483.1"/>
    <property type="molecule type" value="Genomic_DNA"/>
</dbReference>
<dbReference type="Proteomes" id="UP000556084">
    <property type="component" value="Unassembled WGS sequence"/>
</dbReference>
<accession>A0A7W7LNG4</accession>
<dbReference type="AlphaFoldDB" id="A0A7W7LNG4"/>
<evidence type="ECO:0000313" key="1">
    <source>
        <dbReference type="EMBL" id="MBB4893483.1"/>
    </source>
</evidence>
<proteinExistence type="predicted"/>
<comment type="caution">
    <text evidence="1">The sequence shown here is derived from an EMBL/GenBank/DDBJ whole genome shotgun (WGS) entry which is preliminary data.</text>
</comment>
<protein>
    <submittedName>
        <fullName evidence="1">Uncharacterized protein</fullName>
    </submittedName>
</protein>